<feature type="compositionally biased region" description="Low complexity" evidence="1">
    <location>
        <begin position="159"/>
        <end position="183"/>
    </location>
</feature>
<keyword evidence="3" id="KW-1185">Reference proteome</keyword>
<protein>
    <submittedName>
        <fullName evidence="2">Uncharacterized protein</fullName>
    </submittedName>
</protein>
<feature type="region of interest" description="Disordered" evidence="1">
    <location>
        <begin position="102"/>
        <end position="137"/>
    </location>
</feature>
<gene>
    <name evidence="2" type="ORF">L596_004821</name>
</gene>
<evidence type="ECO:0000313" key="2">
    <source>
        <dbReference type="EMBL" id="TMS38005.1"/>
    </source>
</evidence>
<evidence type="ECO:0000256" key="1">
    <source>
        <dbReference type="SAM" id="MobiDB-lite"/>
    </source>
</evidence>
<accession>A0A4U8UYI1</accession>
<feature type="compositionally biased region" description="Polar residues" evidence="1">
    <location>
        <begin position="110"/>
        <end position="120"/>
    </location>
</feature>
<evidence type="ECO:0000313" key="3">
    <source>
        <dbReference type="Proteomes" id="UP000298663"/>
    </source>
</evidence>
<proteinExistence type="predicted"/>
<organism evidence="2 3">
    <name type="scientific">Steinernema carpocapsae</name>
    <name type="common">Entomopathogenic nematode</name>
    <dbReference type="NCBI Taxonomy" id="34508"/>
    <lineage>
        <taxon>Eukaryota</taxon>
        <taxon>Metazoa</taxon>
        <taxon>Ecdysozoa</taxon>
        <taxon>Nematoda</taxon>
        <taxon>Chromadorea</taxon>
        <taxon>Rhabditida</taxon>
        <taxon>Tylenchina</taxon>
        <taxon>Panagrolaimomorpha</taxon>
        <taxon>Strongyloidoidea</taxon>
        <taxon>Steinernematidae</taxon>
        <taxon>Steinernema</taxon>
    </lineage>
</organism>
<sequence>MFPFQGSKEMLCSIHLQFPMFCNSHPALVIIEPIEWYPFANDDASFLHRLHNNDVIELFIVDSCFLIGCELVALNPLPDLQLSNQPHLLRALLAGSPNGDSNDVRDYDNNLGQPGTSKSGDSLRLDEMSGSSPSFNPNEMNVMSYEIWMSKFNNKKKTSSASTRSESSAATASSIGSLASAASSSAASRKRSYDFIKNIDIKRESGAVFPGPKEKSGGAESDDGDFVTLPTIPPVRCKIRRQDDAMLAQQKPGWTESKESVNAEAQSAVHVICQPIPTFGTSTVPPLTMEHRSSQLPRTLPPSSLSGPTLGSFGIPTTPGVPQSAIARPSVVSHSLMPQLHPTFTTSSGNSVASGIPTPLTSGVVGSPIISATTPPSNQSAMEHLQNEVHFLKNYCQELQKQLHLQNQQTPAPPAFLPIASHLQFSSPSPVLRPMASAIPSSNQQYMDLMQQQLLMNSLGLCPKDFLDTLPGASANDKLGLAPMLNDGASLQSFVNQLSSLAVLAPAQTPIM</sequence>
<dbReference type="Proteomes" id="UP000298663">
    <property type="component" value="Unassembled WGS sequence"/>
</dbReference>
<dbReference type="AlphaFoldDB" id="A0A4U8UYI1"/>
<reference evidence="2 3" key="2">
    <citation type="journal article" date="2019" name="G3 (Bethesda)">
        <title>Hybrid Assembly of the Genome of the Entomopathogenic Nematode Steinernema carpocapsae Identifies the X-Chromosome.</title>
        <authorList>
            <person name="Serra L."/>
            <person name="Macchietto M."/>
            <person name="Macias-Munoz A."/>
            <person name="McGill C.J."/>
            <person name="Rodriguez I.M."/>
            <person name="Rodriguez B."/>
            <person name="Murad R."/>
            <person name="Mortazavi A."/>
        </authorList>
    </citation>
    <scope>NUCLEOTIDE SEQUENCE [LARGE SCALE GENOMIC DNA]</scope>
    <source>
        <strain evidence="2 3">ALL</strain>
    </source>
</reference>
<reference evidence="2 3" key="1">
    <citation type="journal article" date="2015" name="Genome Biol.">
        <title>Comparative genomics of Steinernema reveals deeply conserved gene regulatory networks.</title>
        <authorList>
            <person name="Dillman A.R."/>
            <person name="Macchietto M."/>
            <person name="Porter C.F."/>
            <person name="Rogers A."/>
            <person name="Williams B."/>
            <person name="Antoshechkin I."/>
            <person name="Lee M.M."/>
            <person name="Goodwin Z."/>
            <person name="Lu X."/>
            <person name="Lewis E.E."/>
            <person name="Goodrich-Blair H."/>
            <person name="Stock S.P."/>
            <person name="Adams B.J."/>
            <person name="Sternberg P.W."/>
            <person name="Mortazavi A."/>
        </authorList>
    </citation>
    <scope>NUCLEOTIDE SEQUENCE [LARGE SCALE GENOMIC DNA]</scope>
    <source>
        <strain evidence="2 3">ALL</strain>
    </source>
</reference>
<comment type="caution">
    <text evidence="2">The sequence shown here is derived from an EMBL/GenBank/DDBJ whole genome shotgun (WGS) entry which is preliminary data.</text>
</comment>
<feature type="region of interest" description="Disordered" evidence="1">
    <location>
        <begin position="158"/>
        <end position="183"/>
    </location>
</feature>
<name>A0A4U8UYI1_STECR</name>
<dbReference type="EMBL" id="AZBU02000001">
    <property type="protein sequence ID" value="TMS38005.1"/>
    <property type="molecule type" value="Genomic_DNA"/>
</dbReference>
<feature type="region of interest" description="Disordered" evidence="1">
    <location>
        <begin position="206"/>
        <end position="229"/>
    </location>
</feature>